<dbReference type="RefSeq" id="WP_149637796.1">
    <property type="nucleotide sequence ID" value="NZ_VNIP01000016.1"/>
</dbReference>
<evidence type="ECO:0000256" key="1">
    <source>
        <dbReference type="SAM" id="MobiDB-lite"/>
    </source>
</evidence>
<evidence type="ECO:0000313" key="2">
    <source>
        <dbReference type="EMBL" id="KAA1176651.1"/>
    </source>
</evidence>
<feature type="compositionally biased region" description="Basic and acidic residues" evidence="1">
    <location>
        <begin position="30"/>
        <end position="53"/>
    </location>
</feature>
<sequence>MQVENFAGPPGFNMASTLPDPINAGVIKSPDLKVSDEAAREAYERGGDAGMREMEDDENPYPGRKRARESL</sequence>
<feature type="region of interest" description="Disordered" evidence="1">
    <location>
        <begin position="1"/>
        <end position="71"/>
    </location>
</feature>
<protein>
    <submittedName>
        <fullName evidence="2">Uncharacterized protein</fullName>
    </submittedName>
</protein>
<name>A0A5B0VRX7_RHITR</name>
<dbReference type="Proteomes" id="UP000323608">
    <property type="component" value="Unassembled WGS sequence"/>
</dbReference>
<dbReference type="EMBL" id="VNIP01000016">
    <property type="protein sequence ID" value="KAA1176651.1"/>
    <property type="molecule type" value="Genomic_DNA"/>
</dbReference>
<proteinExistence type="predicted"/>
<comment type="caution">
    <text evidence="2">The sequence shown here is derived from an EMBL/GenBank/DDBJ whole genome shotgun (WGS) entry which is preliminary data.</text>
</comment>
<accession>A0A5B0VRX7</accession>
<dbReference type="AlphaFoldDB" id="A0A5B0VRX7"/>
<organism evidence="2 3">
    <name type="scientific">Rhizobium tropici</name>
    <dbReference type="NCBI Taxonomy" id="398"/>
    <lineage>
        <taxon>Bacteria</taxon>
        <taxon>Pseudomonadati</taxon>
        <taxon>Pseudomonadota</taxon>
        <taxon>Alphaproteobacteria</taxon>
        <taxon>Hyphomicrobiales</taxon>
        <taxon>Rhizobiaceae</taxon>
        <taxon>Rhizobium/Agrobacterium group</taxon>
        <taxon>Rhizobium</taxon>
    </lineage>
</organism>
<reference evidence="2 3" key="1">
    <citation type="submission" date="2019-07" db="EMBL/GenBank/DDBJ databases">
        <title>The Draft Genome Sequence of Rhizobium tropici SARCC-755 Associated with Superior Nodulation on Pigeonpea (Cajanus cajan (L.) Millsp.).</title>
        <authorList>
            <person name="Bopape F.L."/>
            <person name="Hassen A.I."/>
            <person name="Swanevelder Z.H."/>
            <person name="Gwata E.T."/>
        </authorList>
    </citation>
    <scope>NUCLEOTIDE SEQUENCE [LARGE SCALE GENOMIC DNA]</scope>
    <source>
        <strain evidence="2 3">SARCC-755</strain>
    </source>
</reference>
<evidence type="ECO:0000313" key="3">
    <source>
        <dbReference type="Proteomes" id="UP000323608"/>
    </source>
</evidence>
<dbReference type="OrthoDB" id="8400954at2"/>
<gene>
    <name evidence="2" type="ORF">FP026_27850</name>
</gene>